<dbReference type="EMBL" id="MU825425">
    <property type="protein sequence ID" value="KAJ7389790.1"/>
    <property type="molecule type" value="Genomic_DNA"/>
</dbReference>
<protein>
    <submittedName>
        <fullName evidence="2">Uncharacterized protein</fullName>
    </submittedName>
</protein>
<reference evidence="2" key="1">
    <citation type="submission" date="2023-01" db="EMBL/GenBank/DDBJ databases">
        <title>Genome assembly of the deep-sea coral Lophelia pertusa.</title>
        <authorList>
            <person name="Herrera S."/>
            <person name="Cordes E."/>
        </authorList>
    </citation>
    <scope>NUCLEOTIDE SEQUENCE</scope>
    <source>
        <strain evidence="2">USNM1676648</strain>
        <tissue evidence="2">Polyp</tissue>
    </source>
</reference>
<feature type="compositionally biased region" description="Basic and acidic residues" evidence="1">
    <location>
        <begin position="138"/>
        <end position="150"/>
    </location>
</feature>
<gene>
    <name evidence="2" type="ORF">OS493_029213</name>
</gene>
<dbReference type="Proteomes" id="UP001163046">
    <property type="component" value="Unassembled WGS sequence"/>
</dbReference>
<organism evidence="2 3">
    <name type="scientific">Desmophyllum pertusum</name>
    <dbReference type="NCBI Taxonomy" id="174260"/>
    <lineage>
        <taxon>Eukaryota</taxon>
        <taxon>Metazoa</taxon>
        <taxon>Cnidaria</taxon>
        <taxon>Anthozoa</taxon>
        <taxon>Hexacorallia</taxon>
        <taxon>Scleractinia</taxon>
        <taxon>Caryophylliina</taxon>
        <taxon>Caryophylliidae</taxon>
        <taxon>Desmophyllum</taxon>
    </lineage>
</organism>
<dbReference type="OrthoDB" id="6075221at2759"/>
<accession>A0A9X0D7M3</accession>
<proteinExistence type="predicted"/>
<keyword evidence="3" id="KW-1185">Reference proteome</keyword>
<evidence type="ECO:0000313" key="2">
    <source>
        <dbReference type="EMBL" id="KAJ7389790.1"/>
    </source>
</evidence>
<feature type="region of interest" description="Disordered" evidence="1">
    <location>
        <begin position="138"/>
        <end position="161"/>
    </location>
</feature>
<comment type="caution">
    <text evidence="2">The sequence shown here is derived from an EMBL/GenBank/DDBJ whole genome shotgun (WGS) entry which is preliminary data.</text>
</comment>
<evidence type="ECO:0000313" key="3">
    <source>
        <dbReference type="Proteomes" id="UP001163046"/>
    </source>
</evidence>
<evidence type="ECO:0000256" key="1">
    <source>
        <dbReference type="SAM" id="MobiDB-lite"/>
    </source>
</evidence>
<name>A0A9X0D7M3_9CNID</name>
<sequence>MAMEELLKKYTIKPFSSKTGKQKKLKPEQIDLTIYKPLARCAAFTTSEEIILFWVKALQDHYFELLLDNKDFHITWIEDHLSSTRAENLYSMYHGTSAKNGQEEITTCALDNKITLHHLEDALQVTLSNKQSKIAKISEEQNEGNKKENQHSQNTETHSPEELFRFYQSTLNIRSKASLADLKSVVATLESDVTELKNEVSR</sequence>
<dbReference type="AlphaFoldDB" id="A0A9X0D7M3"/>